<proteinExistence type="predicted"/>
<organism evidence="1 2">
    <name type="scientific">Haemaphysalis longicornis</name>
    <name type="common">Bush tick</name>
    <dbReference type="NCBI Taxonomy" id="44386"/>
    <lineage>
        <taxon>Eukaryota</taxon>
        <taxon>Metazoa</taxon>
        <taxon>Ecdysozoa</taxon>
        <taxon>Arthropoda</taxon>
        <taxon>Chelicerata</taxon>
        <taxon>Arachnida</taxon>
        <taxon>Acari</taxon>
        <taxon>Parasitiformes</taxon>
        <taxon>Ixodida</taxon>
        <taxon>Ixodoidea</taxon>
        <taxon>Ixodidae</taxon>
        <taxon>Haemaphysalinae</taxon>
        <taxon>Haemaphysalis</taxon>
    </lineage>
</organism>
<dbReference type="VEuPathDB" id="VectorBase:HLOH_058251"/>
<gene>
    <name evidence="1" type="ORF">HPB48_020330</name>
</gene>
<name>A0A9J6GNV1_HAELO</name>
<keyword evidence="2" id="KW-1185">Reference proteome</keyword>
<comment type="caution">
    <text evidence="1">The sequence shown here is derived from an EMBL/GenBank/DDBJ whole genome shotgun (WGS) entry which is preliminary data.</text>
</comment>
<dbReference type="Proteomes" id="UP000821853">
    <property type="component" value="Unassembled WGS sequence"/>
</dbReference>
<evidence type="ECO:0000313" key="2">
    <source>
        <dbReference type="Proteomes" id="UP000821853"/>
    </source>
</evidence>
<dbReference type="AlphaFoldDB" id="A0A9J6GNV1"/>
<protein>
    <submittedName>
        <fullName evidence="1">Uncharacterized protein</fullName>
    </submittedName>
</protein>
<accession>A0A9J6GNV1</accession>
<dbReference type="OrthoDB" id="10561105at2759"/>
<reference evidence="1 2" key="1">
    <citation type="journal article" date="2020" name="Cell">
        <title>Large-Scale Comparative Analyses of Tick Genomes Elucidate Their Genetic Diversity and Vector Capacities.</title>
        <authorList>
            <consortium name="Tick Genome and Microbiome Consortium (TIGMIC)"/>
            <person name="Jia N."/>
            <person name="Wang J."/>
            <person name="Shi W."/>
            <person name="Du L."/>
            <person name="Sun Y."/>
            <person name="Zhan W."/>
            <person name="Jiang J.F."/>
            <person name="Wang Q."/>
            <person name="Zhang B."/>
            <person name="Ji P."/>
            <person name="Bell-Sakyi L."/>
            <person name="Cui X.M."/>
            <person name="Yuan T.T."/>
            <person name="Jiang B.G."/>
            <person name="Yang W.F."/>
            <person name="Lam T.T."/>
            <person name="Chang Q.C."/>
            <person name="Ding S.J."/>
            <person name="Wang X.J."/>
            <person name="Zhu J.G."/>
            <person name="Ruan X.D."/>
            <person name="Zhao L."/>
            <person name="Wei J.T."/>
            <person name="Ye R.Z."/>
            <person name="Que T.C."/>
            <person name="Du C.H."/>
            <person name="Zhou Y.H."/>
            <person name="Cheng J.X."/>
            <person name="Dai P.F."/>
            <person name="Guo W.B."/>
            <person name="Han X.H."/>
            <person name="Huang E.J."/>
            <person name="Li L.F."/>
            <person name="Wei W."/>
            <person name="Gao Y.C."/>
            <person name="Liu J.Z."/>
            <person name="Shao H.Z."/>
            <person name="Wang X."/>
            <person name="Wang C.C."/>
            <person name="Yang T.C."/>
            <person name="Huo Q.B."/>
            <person name="Li W."/>
            <person name="Chen H.Y."/>
            <person name="Chen S.E."/>
            <person name="Zhou L.G."/>
            <person name="Ni X.B."/>
            <person name="Tian J.H."/>
            <person name="Sheng Y."/>
            <person name="Liu T."/>
            <person name="Pan Y.S."/>
            <person name="Xia L.Y."/>
            <person name="Li J."/>
            <person name="Zhao F."/>
            <person name="Cao W.C."/>
        </authorList>
    </citation>
    <scope>NUCLEOTIDE SEQUENCE [LARGE SCALE GENOMIC DNA]</scope>
    <source>
        <strain evidence="1">HaeL-2018</strain>
    </source>
</reference>
<sequence length="71" mass="7986">MFVQINAAIKRLVEQHFVTCAANTTTTYVYLLEGKVQDSPECPQCGQAGSLMRFHSAAVQKCLYNKLTFDR</sequence>
<dbReference type="EMBL" id="JABSTR010000008">
    <property type="protein sequence ID" value="KAH9377293.1"/>
    <property type="molecule type" value="Genomic_DNA"/>
</dbReference>
<evidence type="ECO:0000313" key="1">
    <source>
        <dbReference type="EMBL" id="KAH9377293.1"/>
    </source>
</evidence>